<name>A0ABX3C959_9NEIS</name>
<dbReference type="RefSeq" id="WP_071114349.1">
    <property type="nucleotide sequence ID" value="NZ_MKCT01000061.1"/>
</dbReference>
<dbReference type="PROSITE" id="PS51186">
    <property type="entry name" value="GNAT"/>
    <property type="match status" value="1"/>
</dbReference>
<dbReference type="SUPFAM" id="SSF55729">
    <property type="entry name" value="Acyl-CoA N-acyltransferases (Nat)"/>
    <property type="match status" value="1"/>
</dbReference>
<comment type="caution">
    <text evidence="2">The sequence shown here is derived from an EMBL/GenBank/DDBJ whole genome shotgun (WGS) entry which is preliminary data.</text>
</comment>
<dbReference type="PANTHER" id="PTHR43441">
    <property type="entry name" value="RIBOSOMAL-PROTEIN-SERINE ACETYLTRANSFERASE"/>
    <property type="match status" value="1"/>
</dbReference>
<evidence type="ECO:0000259" key="1">
    <source>
        <dbReference type="PROSITE" id="PS51186"/>
    </source>
</evidence>
<evidence type="ECO:0000313" key="2">
    <source>
        <dbReference type="EMBL" id="OHX18136.1"/>
    </source>
</evidence>
<dbReference type="Pfam" id="PF13302">
    <property type="entry name" value="Acetyltransf_3"/>
    <property type="match status" value="1"/>
</dbReference>
<dbReference type="InterPro" id="IPR000182">
    <property type="entry name" value="GNAT_dom"/>
</dbReference>
<dbReference type="InterPro" id="IPR051908">
    <property type="entry name" value="Ribosomal_N-acetyltransferase"/>
</dbReference>
<reference evidence="2 3" key="1">
    <citation type="submission" date="2016-09" db="EMBL/GenBank/DDBJ databases">
        <title>Chromobacterium muskegensis sp. nov., an insecticidal bacterium isolated from Sphagnum bogs.</title>
        <authorList>
            <person name="Sparks M.E."/>
            <person name="Blackburn M.B."/>
            <person name="Gundersen-Rindal D.E."/>
            <person name="Mitchell A."/>
            <person name="Farrar R."/>
            <person name="Kuhar D."/>
        </authorList>
    </citation>
    <scope>NUCLEOTIDE SEQUENCE [LARGE SCALE GENOMIC DNA]</scope>
    <source>
        <strain evidence="2 3">14B-1</strain>
    </source>
</reference>
<dbReference type="InterPro" id="IPR016181">
    <property type="entry name" value="Acyl_CoA_acyltransferase"/>
</dbReference>
<dbReference type="Gene3D" id="3.40.630.30">
    <property type="match status" value="1"/>
</dbReference>
<organism evidence="2 3">
    <name type="scientific">Chromobacterium sphagni</name>
    <dbReference type="NCBI Taxonomy" id="1903179"/>
    <lineage>
        <taxon>Bacteria</taxon>
        <taxon>Pseudomonadati</taxon>
        <taxon>Pseudomonadota</taxon>
        <taxon>Betaproteobacteria</taxon>
        <taxon>Neisseriales</taxon>
        <taxon>Chromobacteriaceae</taxon>
        <taxon>Chromobacterium</taxon>
    </lineage>
</organism>
<protein>
    <submittedName>
        <fullName evidence="2">GNAT family N-acetyltransferase</fullName>
    </submittedName>
</protein>
<dbReference type="PANTHER" id="PTHR43441:SF2">
    <property type="entry name" value="FAMILY ACETYLTRANSFERASE, PUTATIVE (AFU_ORTHOLOGUE AFUA_7G00850)-RELATED"/>
    <property type="match status" value="1"/>
</dbReference>
<feature type="domain" description="N-acetyltransferase" evidence="1">
    <location>
        <begin position="44"/>
        <end position="211"/>
    </location>
</feature>
<accession>A0ABX3C959</accession>
<dbReference type="EMBL" id="MKCT01000061">
    <property type="protein sequence ID" value="OHX18136.1"/>
    <property type="molecule type" value="Genomic_DNA"/>
</dbReference>
<sequence length="267" mass="29946">MFADWQQLVQPAEINALGQAAGSPVPDWSGARHPPHKILAGQYCRVEPLDVARHGGQLFDALHQMPGGANWTYLSHGPFPTLESWEDWMGEHIAQDDPQFYAIVDQTDGVAIGLASYLRIAPADGSIEVGFLNFSPRLQRSRLATEAMYLMMREAFALGYRRYEWKCDAQNSPSVKAALRLGFTFEGLFRQARTNKGRNRDTAWFSILDHEWPARRAALESWLDEQNFDGEGRQRCSLAQIVAMRGRNRAADFMPAVGGATMDACNR</sequence>
<keyword evidence="3" id="KW-1185">Reference proteome</keyword>
<proteinExistence type="predicted"/>
<evidence type="ECO:0000313" key="3">
    <source>
        <dbReference type="Proteomes" id="UP000180280"/>
    </source>
</evidence>
<dbReference type="Proteomes" id="UP000180280">
    <property type="component" value="Unassembled WGS sequence"/>
</dbReference>
<gene>
    <name evidence="2" type="ORF">BI344_11460</name>
</gene>